<reference evidence="1 2" key="2">
    <citation type="journal article" date="2022" name="Mol. Ecol. Resour.">
        <title>The genomes of chicory, endive, great burdock and yacon provide insights into Asteraceae paleo-polyploidization history and plant inulin production.</title>
        <authorList>
            <person name="Fan W."/>
            <person name="Wang S."/>
            <person name="Wang H."/>
            <person name="Wang A."/>
            <person name="Jiang F."/>
            <person name="Liu H."/>
            <person name="Zhao H."/>
            <person name="Xu D."/>
            <person name="Zhang Y."/>
        </authorList>
    </citation>
    <scope>NUCLEOTIDE SEQUENCE [LARGE SCALE GENOMIC DNA]</scope>
    <source>
        <strain evidence="2">cv. Yunnan</strain>
        <tissue evidence="1">Leaves</tissue>
    </source>
</reference>
<keyword evidence="2" id="KW-1185">Reference proteome</keyword>
<name>A0ACB9FSC5_9ASTR</name>
<evidence type="ECO:0000313" key="1">
    <source>
        <dbReference type="EMBL" id="KAI3773651.1"/>
    </source>
</evidence>
<comment type="caution">
    <text evidence="1">The sequence shown here is derived from an EMBL/GenBank/DDBJ whole genome shotgun (WGS) entry which is preliminary data.</text>
</comment>
<accession>A0ACB9FSC5</accession>
<evidence type="ECO:0000313" key="2">
    <source>
        <dbReference type="Proteomes" id="UP001056120"/>
    </source>
</evidence>
<gene>
    <name evidence="1" type="ORF">L1987_48181</name>
</gene>
<protein>
    <submittedName>
        <fullName evidence="1">Uncharacterized protein</fullName>
    </submittedName>
</protein>
<sequence length="129" mass="14059">MRSMFTSLTNNVISRIALGRKLDGTKYTNLVNAFVDAFNVFTVGSYVPWLAEPEMTTKDWADCGSSSKMNFGPVSVGPDSAEEAEPDAAECWLESDPDDEEAGLEVSVALGWSRSVGMGFCYVEWADPN</sequence>
<reference evidence="2" key="1">
    <citation type="journal article" date="2022" name="Mol. Ecol. Resour.">
        <title>The genomes of chicory, endive, great burdock and yacon provide insights into Asteraceae palaeo-polyploidization history and plant inulin production.</title>
        <authorList>
            <person name="Fan W."/>
            <person name="Wang S."/>
            <person name="Wang H."/>
            <person name="Wang A."/>
            <person name="Jiang F."/>
            <person name="Liu H."/>
            <person name="Zhao H."/>
            <person name="Xu D."/>
            <person name="Zhang Y."/>
        </authorList>
    </citation>
    <scope>NUCLEOTIDE SEQUENCE [LARGE SCALE GENOMIC DNA]</scope>
    <source>
        <strain evidence="2">cv. Yunnan</strain>
    </source>
</reference>
<proteinExistence type="predicted"/>
<dbReference type="EMBL" id="CM042033">
    <property type="protein sequence ID" value="KAI3773651.1"/>
    <property type="molecule type" value="Genomic_DNA"/>
</dbReference>
<organism evidence="1 2">
    <name type="scientific">Smallanthus sonchifolius</name>
    <dbReference type="NCBI Taxonomy" id="185202"/>
    <lineage>
        <taxon>Eukaryota</taxon>
        <taxon>Viridiplantae</taxon>
        <taxon>Streptophyta</taxon>
        <taxon>Embryophyta</taxon>
        <taxon>Tracheophyta</taxon>
        <taxon>Spermatophyta</taxon>
        <taxon>Magnoliopsida</taxon>
        <taxon>eudicotyledons</taxon>
        <taxon>Gunneridae</taxon>
        <taxon>Pentapetalae</taxon>
        <taxon>asterids</taxon>
        <taxon>campanulids</taxon>
        <taxon>Asterales</taxon>
        <taxon>Asteraceae</taxon>
        <taxon>Asteroideae</taxon>
        <taxon>Heliantheae alliance</taxon>
        <taxon>Millerieae</taxon>
        <taxon>Smallanthus</taxon>
    </lineage>
</organism>
<dbReference type="Proteomes" id="UP001056120">
    <property type="component" value="Linkage Group LG16"/>
</dbReference>